<organism evidence="1 2">
    <name type="scientific">Mucuna pruriens</name>
    <name type="common">Velvet bean</name>
    <name type="synonym">Dolichos pruriens</name>
    <dbReference type="NCBI Taxonomy" id="157652"/>
    <lineage>
        <taxon>Eukaryota</taxon>
        <taxon>Viridiplantae</taxon>
        <taxon>Streptophyta</taxon>
        <taxon>Embryophyta</taxon>
        <taxon>Tracheophyta</taxon>
        <taxon>Spermatophyta</taxon>
        <taxon>Magnoliopsida</taxon>
        <taxon>eudicotyledons</taxon>
        <taxon>Gunneridae</taxon>
        <taxon>Pentapetalae</taxon>
        <taxon>rosids</taxon>
        <taxon>fabids</taxon>
        <taxon>Fabales</taxon>
        <taxon>Fabaceae</taxon>
        <taxon>Papilionoideae</taxon>
        <taxon>50 kb inversion clade</taxon>
        <taxon>NPAAA clade</taxon>
        <taxon>indigoferoid/millettioid clade</taxon>
        <taxon>Phaseoleae</taxon>
        <taxon>Mucuna</taxon>
    </lineage>
</organism>
<dbReference type="GO" id="GO:0003676">
    <property type="term" value="F:nucleic acid binding"/>
    <property type="evidence" value="ECO:0007669"/>
    <property type="project" value="InterPro"/>
</dbReference>
<dbReference type="Gene3D" id="3.30.420.10">
    <property type="entry name" value="Ribonuclease H-like superfamily/Ribonuclease H"/>
    <property type="match status" value="1"/>
</dbReference>
<dbReference type="OrthoDB" id="1935586at2759"/>
<reference evidence="1" key="1">
    <citation type="submission" date="2018-05" db="EMBL/GenBank/DDBJ databases">
        <title>Draft genome of Mucuna pruriens seed.</title>
        <authorList>
            <person name="Nnadi N.E."/>
            <person name="Vos R."/>
            <person name="Hasami M.H."/>
            <person name="Devisetty U.K."/>
            <person name="Aguiy J.C."/>
        </authorList>
    </citation>
    <scope>NUCLEOTIDE SEQUENCE [LARGE SCALE GENOMIC DNA]</scope>
    <source>
        <strain evidence="1">JCA_2017</strain>
    </source>
</reference>
<dbReference type="Proteomes" id="UP000257109">
    <property type="component" value="Unassembled WGS sequence"/>
</dbReference>
<gene>
    <name evidence="1" type="ORF">CR513_35707</name>
</gene>
<accession>A0A371FYI4</accession>
<dbReference type="AlphaFoldDB" id="A0A371FYI4"/>
<feature type="non-terminal residue" evidence="1">
    <location>
        <position position="1"/>
    </location>
</feature>
<evidence type="ECO:0000313" key="2">
    <source>
        <dbReference type="Proteomes" id="UP000257109"/>
    </source>
</evidence>
<dbReference type="InterPro" id="IPR036397">
    <property type="entry name" value="RNaseH_sf"/>
</dbReference>
<comment type="caution">
    <text evidence="1">The sequence shown here is derived from an EMBL/GenBank/DDBJ whole genome shotgun (WGS) entry which is preliminary data.</text>
</comment>
<protein>
    <submittedName>
        <fullName evidence="1">Uncharacterized protein</fullName>
    </submittedName>
</protein>
<proteinExistence type="predicted"/>
<evidence type="ECO:0000313" key="1">
    <source>
        <dbReference type="EMBL" id="RDX83385.1"/>
    </source>
</evidence>
<sequence length="111" mass="12928">MDAQTEVVNRNLSQLLRYFVGKSLKSWVEWLPYIEFADNKVVNNTTSHIPFELIYGFNSLSPLDLLPLPSVASIINRMAFLRPNLVNSMLKFPTRAKRERHLKKVTWFGFT</sequence>
<dbReference type="EMBL" id="QJKJ01007375">
    <property type="protein sequence ID" value="RDX83385.1"/>
    <property type="molecule type" value="Genomic_DNA"/>
</dbReference>
<keyword evidence="2" id="KW-1185">Reference proteome</keyword>
<name>A0A371FYI4_MUCPR</name>